<keyword evidence="8" id="KW-1185">Reference proteome</keyword>
<sequence length="123" mass="13347">MARDRYDDEDDERGPPRGRGRSRDDDDDDDDDDYEAPRRGTPPPNYLVQSILVTLCCCLPFGIVAIVYAAQVNSKWQSGDSAGARRASDAAKMWSWIGFGIGIVANLIGVAIQVMAAQAGGVR</sequence>
<accession>A0ABU5ETT6</accession>
<evidence type="ECO:0000256" key="4">
    <source>
        <dbReference type="ARBA" id="ARBA00023136"/>
    </source>
</evidence>
<dbReference type="PANTHER" id="PTHR14948:SF25">
    <property type="entry name" value="DUF4190 DOMAIN-CONTAINING PROTEIN"/>
    <property type="match status" value="1"/>
</dbReference>
<proteinExistence type="predicted"/>
<evidence type="ECO:0000256" key="5">
    <source>
        <dbReference type="SAM" id="MobiDB-lite"/>
    </source>
</evidence>
<feature type="transmembrane region" description="Helical" evidence="6">
    <location>
        <begin position="46"/>
        <end position="72"/>
    </location>
</feature>
<dbReference type="InterPro" id="IPR051423">
    <property type="entry name" value="CD225/Dispanin"/>
</dbReference>
<dbReference type="Pfam" id="PF04505">
    <property type="entry name" value="CD225"/>
    <property type="match status" value="1"/>
</dbReference>
<gene>
    <name evidence="7" type="ORF">R5W23_005695</name>
</gene>
<protein>
    <submittedName>
        <fullName evidence="7">CD225/dispanin family protein</fullName>
    </submittedName>
</protein>
<keyword evidence="3 6" id="KW-1133">Transmembrane helix</keyword>
<dbReference type="EMBL" id="JAXBLV010000034">
    <property type="protein sequence ID" value="MDY3558575.1"/>
    <property type="molecule type" value="Genomic_DNA"/>
</dbReference>
<dbReference type="Proteomes" id="UP001272242">
    <property type="component" value="Unassembled WGS sequence"/>
</dbReference>
<evidence type="ECO:0000256" key="2">
    <source>
        <dbReference type="ARBA" id="ARBA00022692"/>
    </source>
</evidence>
<feature type="transmembrane region" description="Helical" evidence="6">
    <location>
        <begin position="93"/>
        <end position="116"/>
    </location>
</feature>
<evidence type="ECO:0000256" key="3">
    <source>
        <dbReference type="ARBA" id="ARBA00022989"/>
    </source>
</evidence>
<dbReference type="InterPro" id="IPR007593">
    <property type="entry name" value="CD225/Dispanin_fam"/>
</dbReference>
<feature type="region of interest" description="Disordered" evidence="5">
    <location>
        <begin position="1"/>
        <end position="44"/>
    </location>
</feature>
<reference evidence="8" key="1">
    <citation type="journal article" date="2023" name="Mar. Drugs">
        <title>Gemmata algarum, a Novel Planctomycete Isolated from an Algal Mat, Displays Antimicrobial Activity.</title>
        <authorList>
            <person name="Kumar G."/>
            <person name="Kallscheuer N."/>
            <person name="Kashif M."/>
            <person name="Ahamad S."/>
            <person name="Jagadeeshwari U."/>
            <person name="Pannikurungottu S."/>
            <person name="Haufschild T."/>
            <person name="Kabuu M."/>
            <person name="Sasikala C."/>
            <person name="Jogler C."/>
            <person name="Ramana C."/>
        </authorList>
    </citation>
    <scope>NUCLEOTIDE SEQUENCE [LARGE SCALE GENOMIC DNA]</scope>
    <source>
        <strain evidence="8">JC673</strain>
    </source>
</reference>
<evidence type="ECO:0000256" key="6">
    <source>
        <dbReference type="SAM" id="Phobius"/>
    </source>
</evidence>
<keyword evidence="4 6" id="KW-0472">Membrane</keyword>
<evidence type="ECO:0000256" key="1">
    <source>
        <dbReference type="ARBA" id="ARBA00004370"/>
    </source>
</evidence>
<comment type="caution">
    <text evidence="7">The sequence shown here is derived from an EMBL/GenBank/DDBJ whole genome shotgun (WGS) entry which is preliminary data.</text>
</comment>
<evidence type="ECO:0000313" key="8">
    <source>
        <dbReference type="Proteomes" id="UP001272242"/>
    </source>
</evidence>
<comment type="subcellular location">
    <subcellularLocation>
        <location evidence="1">Membrane</location>
    </subcellularLocation>
</comment>
<organism evidence="7 8">
    <name type="scientific">Gemmata algarum</name>
    <dbReference type="NCBI Taxonomy" id="2975278"/>
    <lineage>
        <taxon>Bacteria</taxon>
        <taxon>Pseudomonadati</taxon>
        <taxon>Planctomycetota</taxon>
        <taxon>Planctomycetia</taxon>
        <taxon>Gemmatales</taxon>
        <taxon>Gemmataceae</taxon>
        <taxon>Gemmata</taxon>
    </lineage>
</organism>
<dbReference type="PANTHER" id="PTHR14948">
    <property type="entry name" value="NG5"/>
    <property type="match status" value="1"/>
</dbReference>
<feature type="compositionally biased region" description="Acidic residues" evidence="5">
    <location>
        <begin position="25"/>
        <end position="34"/>
    </location>
</feature>
<name>A0ABU5ETT6_9BACT</name>
<keyword evidence="2 6" id="KW-0812">Transmembrane</keyword>
<dbReference type="RefSeq" id="WP_261187708.1">
    <property type="nucleotide sequence ID" value="NZ_JAXBLV010000034.1"/>
</dbReference>
<evidence type="ECO:0000313" key="7">
    <source>
        <dbReference type="EMBL" id="MDY3558575.1"/>
    </source>
</evidence>